<reference evidence="1" key="1">
    <citation type="submission" date="2022-07" db="EMBL/GenBank/DDBJ databases">
        <title>Phylogenomic reconstructions and comparative analyses of Kickxellomycotina fungi.</title>
        <authorList>
            <person name="Reynolds N.K."/>
            <person name="Stajich J.E."/>
            <person name="Barry K."/>
            <person name="Grigoriev I.V."/>
            <person name="Crous P."/>
            <person name="Smith M.E."/>
        </authorList>
    </citation>
    <scope>NUCLEOTIDE SEQUENCE</scope>
    <source>
        <strain evidence="1">NRRL 5244</strain>
    </source>
</reference>
<keyword evidence="2" id="KW-1185">Reference proteome</keyword>
<gene>
    <name evidence="1" type="primary">RIM13</name>
    <name evidence="1" type="ORF">FBU59_000085</name>
</gene>
<protein>
    <submittedName>
        <fullName evidence="1">Cysteine protease</fullName>
    </submittedName>
</protein>
<evidence type="ECO:0000313" key="1">
    <source>
        <dbReference type="EMBL" id="KAJ1951542.1"/>
    </source>
</evidence>
<organism evidence="1 2">
    <name type="scientific">Linderina macrospora</name>
    <dbReference type="NCBI Taxonomy" id="4868"/>
    <lineage>
        <taxon>Eukaryota</taxon>
        <taxon>Fungi</taxon>
        <taxon>Fungi incertae sedis</taxon>
        <taxon>Zoopagomycota</taxon>
        <taxon>Kickxellomycotina</taxon>
        <taxon>Kickxellomycetes</taxon>
        <taxon>Kickxellales</taxon>
        <taxon>Kickxellaceae</taxon>
        <taxon>Linderina</taxon>
    </lineage>
</organism>
<sequence>MLDLAEAAALYQRTSEQIQQAVAADSIGQPLPALGHYNAALKLIATLLESDHSEKRDALVSKYCEYACRAGELLIQLCENPACSKSLQAGNDALVKARSLRSQGSIGESIDAYIEGLGHYQDVLAHSEARVNGSNGANASSIQGGLARELRAFILLVFSEAEDTKRMRHRGSESSDSIESVPRIVTRSISSPTNSANGSPASSRPKQQQVQGLEPQQNYALPQARRHSEKAIGSVNTHMGSLAHSISTASLRPAYIGPPRVRTPMDRLTGDELEVIKCTSHVNGLTFLPWMDNDLGENFALQEFFTDKDGLLRLSAKQQRKLSRWRRAGQLYRTPRVFEEIGCAHIVQETVTDCSFVAAVCVSVEYERRFGKQLITQHVFPQGPTGMPVFNPCGKYMVKLYINGFWRRVVIDDLLPVAEDGKLMCTYSSVGDIGTSLIEKAYLKLMGGYDFPGSNSSTDLHILTGWIPEHVFVHDQTFNSQRTWQRMYDASRNGDVLLTIATGEMSNDLAATLGLVPSHAYAVLDVREVGGNKLIKVKNPWSSVRWTGKFSHTDRTNWTAELKRELHYDPVLAEDNDRGIFWIDFESVCHRFDAIHLNWNPELFLHRAGVHFEWKLSMGPRQALYDFSANPQYTLTVDGTGSNRPLVWLVLSKHVQKTEENRDFIALHVYDNCSGRRVYEPRAAMRIGEYVNIPHVLVQFSATPGARYTLVVAQREKSKPLYFTLRAFCDAPISLQQAPFPRYEEVVQGQWGSGSAGGNPASPRYLDNPQYKLVVRNSDSPRAKFSGILSLESKQKHPVNVRVFRNGFLVTRVLEINTIANSGKYRPCFCTCSLDNLDEGSYTVVVSTFQQFMFSRFQLTVGLDSPFTLTPIPREGAGMRMRELHGSWAPGTDTVGGPVNPRSLRSPRFVVRTGKPTGVLARLQTPQVDPPPLVNVSIYCFDDGVVGERVTTSGNYTNSPQGVATHMTEVGCQGRLAQYLVAVSTWDASDSAPFVLYFYSEDPVEIESLT</sequence>
<keyword evidence="1" id="KW-0645">Protease</keyword>
<accession>A0ACC1JI19</accession>
<name>A0ACC1JI19_9FUNG</name>
<keyword evidence="1" id="KW-0378">Hydrolase</keyword>
<dbReference type="EMBL" id="JANBPW010000006">
    <property type="protein sequence ID" value="KAJ1951542.1"/>
    <property type="molecule type" value="Genomic_DNA"/>
</dbReference>
<dbReference type="Proteomes" id="UP001150603">
    <property type="component" value="Unassembled WGS sequence"/>
</dbReference>
<evidence type="ECO:0000313" key="2">
    <source>
        <dbReference type="Proteomes" id="UP001150603"/>
    </source>
</evidence>
<proteinExistence type="predicted"/>
<comment type="caution">
    <text evidence="1">The sequence shown here is derived from an EMBL/GenBank/DDBJ whole genome shotgun (WGS) entry which is preliminary data.</text>
</comment>